<reference evidence="1" key="2">
    <citation type="submission" date="2020-09" db="EMBL/GenBank/DDBJ databases">
        <authorList>
            <person name="Sun Q."/>
            <person name="Ohkuma M."/>
        </authorList>
    </citation>
    <scope>NUCLEOTIDE SEQUENCE</scope>
    <source>
        <strain evidence="1">JCM 3086</strain>
    </source>
</reference>
<sequence>MVGFVVQDRGITRLPADKFLARDEYPPGRSHHAHVARITDQHAKVGSPIYLLWSV</sequence>
<dbReference type="AlphaFoldDB" id="A0A917K9G8"/>
<evidence type="ECO:0000313" key="1">
    <source>
        <dbReference type="EMBL" id="GGJ03661.1"/>
    </source>
</evidence>
<reference evidence="1" key="1">
    <citation type="journal article" date="2014" name="Int. J. Syst. Evol. Microbiol.">
        <title>Complete genome sequence of Corynebacterium casei LMG S-19264T (=DSM 44701T), isolated from a smear-ripened cheese.</title>
        <authorList>
            <consortium name="US DOE Joint Genome Institute (JGI-PGF)"/>
            <person name="Walter F."/>
            <person name="Albersmeier A."/>
            <person name="Kalinowski J."/>
            <person name="Ruckert C."/>
        </authorList>
    </citation>
    <scope>NUCLEOTIDE SEQUENCE</scope>
    <source>
        <strain evidence="1">JCM 3086</strain>
    </source>
</reference>
<evidence type="ECO:0000313" key="2">
    <source>
        <dbReference type="Proteomes" id="UP000657574"/>
    </source>
</evidence>
<comment type="caution">
    <text evidence="1">The sequence shown here is derived from an EMBL/GenBank/DDBJ whole genome shotgun (WGS) entry which is preliminary data.</text>
</comment>
<dbReference type="EMBL" id="BMQA01000003">
    <property type="protein sequence ID" value="GGJ03661.1"/>
    <property type="molecule type" value="Genomic_DNA"/>
</dbReference>
<protein>
    <submittedName>
        <fullName evidence="1">Uncharacterized protein</fullName>
    </submittedName>
</protein>
<dbReference type="Proteomes" id="UP000657574">
    <property type="component" value="Unassembled WGS sequence"/>
</dbReference>
<accession>A0A917K9G8</accession>
<keyword evidence="2" id="KW-1185">Reference proteome</keyword>
<gene>
    <name evidence="1" type="ORF">GCM10010121_012470</name>
</gene>
<proteinExistence type="predicted"/>
<name>A0A917K9G8_9ACTN</name>
<organism evidence="1 2">
    <name type="scientific">Streptomyces brasiliensis</name>
    <dbReference type="NCBI Taxonomy" id="1954"/>
    <lineage>
        <taxon>Bacteria</taxon>
        <taxon>Bacillati</taxon>
        <taxon>Actinomycetota</taxon>
        <taxon>Actinomycetes</taxon>
        <taxon>Kitasatosporales</taxon>
        <taxon>Streptomycetaceae</taxon>
        <taxon>Streptomyces</taxon>
    </lineage>
</organism>